<protein>
    <submittedName>
        <fullName evidence="1">Uncharacterized protein</fullName>
    </submittedName>
</protein>
<name>A0A1E3PNX9_9ASCO</name>
<keyword evidence="2" id="KW-1185">Reference proteome</keyword>
<reference evidence="1 2" key="1">
    <citation type="journal article" date="2016" name="Proc. Natl. Acad. Sci. U.S.A.">
        <title>Comparative genomics of biotechnologically important yeasts.</title>
        <authorList>
            <person name="Riley R."/>
            <person name="Haridas S."/>
            <person name="Wolfe K.H."/>
            <person name="Lopes M.R."/>
            <person name="Hittinger C.T."/>
            <person name="Goeker M."/>
            <person name="Salamov A.A."/>
            <person name="Wisecaver J.H."/>
            <person name="Long T.M."/>
            <person name="Calvey C.H."/>
            <person name="Aerts A.L."/>
            <person name="Barry K.W."/>
            <person name="Choi C."/>
            <person name="Clum A."/>
            <person name="Coughlan A.Y."/>
            <person name="Deshpande S."/>
            <person name="Douglass A.P."/>
            <person name="Hanson S.J."/>
            <person name="Klenk H.-P."/>
            <person name="LaButti K.M."/>
            <person name="Lapidus A."/>
            <person name="Lindquist E.A."/>
            <person name="Lipzen A.M."/>
            <person name="Meier-Kolthoff J.P."/>
            <person name="Ohm R.A."/>
            <person name="Otillar R.P."/>
            <person name="Pangilinan J.L."/>
            <person name="Peng Y."/>
            <person name="Rokas A."/>
            <person name="Rosa C.A."/>
            <person name="Scheuner C."/>
            <person name="Sibirny A.A."/>
            <person name="Slot J.C."/>
            <person name="Stielow J.B."/>
            <person name="Sun H."/>
            <person name="Kurtzman C.P."/>
            <person name="Blackwell M."/>
            <person name="Grigoriev I.V."/>
            <person name="Jeffries T.W."/>
        </authorList>
    </citation>
    <scope>NUCLEOTIDE SEQUENCE [LARGE SCALE GENOMIC DNA]</scope>
    <source>
        <strain evidence="1 2">DSM 6958</strain>
    </source>
</reference>
<sequence>MSHKVELDTLDIIILEAYLAGKDRTDRTTVVRTINYAMKEKDPATAVAITNFLASLTYLSLSTHDKNLLRQWCSYHRNNDSQEDYNRRQCHSSKYGYSGIMPLFIKDLEPHMKRHFICYLDTDRFWANLRYVLNLMNGIVDR</sequence>
<proteinExistence type="predicted"/>
<evidence type="ECO:0000313" key="1">
    <source>
        <dbReference type="EMBL" id="ODQ67139.1"/>
    </source>
</evidence>
<gene>
    <name evidence="1" type="ORF">NADFUDRAFT_40315</name>
</gene>
<evidence type="ECO:0000313" key="2">
    <source>
        <dbReference type="Proteomes" id="UP000095009"/>
    </source>
</evidence>
<dbReference type="Proteomes" id="UP000095009">
    <property type="component" value="Unassembled WGS sequence"/>
</dbReference>
<organism evidence="1 2">
    <name type="scientific">Nadsonia fulvescens var. elongata DSM 6958</name>
    <dbReference type="NCBI Taxonomy" id="857566"/>
    <lineage>
        <taxon>Eukaryota</taxon>
        <taxon>Fungi</taxon>
        <taxon>Dikarya</taxon>
        <taxon>Ascomycota</taxon>
        <taxon>Saccharomycotina</taxon>
        <taxon>Dipodascomycetes</taxon>
        <taxon>Dipodascales</taxon>
        <taxon>Dipodascales incertae sedis</taxon>
        <taxon>Nadsonia</taxon>
    </lineage>
</organism>
<dbReference type="EMBL" id="KV454407">
    <property type="protein sequence ID" value="ODQ67139.1"/>
    <property type="molecule type" value="Genomic_DNA"/>
</dbReference>
<dbReference type="AlphaFoldDB" id="A0A1E3PNX9"/>
<accession>A0A1E3PNX9</accession>